<dbReference type="EMBL" id="BDGB01000070">
    <property type="protein sequence ID" value="GAW72383.1"/>
    <property type="molecule type" value="Genomic_DNA"/>
</dbReference>
<organism evidence="7 9">
    <name type="scientific">Lentilactobacillus parakefiri</name>
    <dbReference type="NCBI Taxonomy" id="152332"/>
    <lineage>
        <taxon>Bacteria</taxon>
        <taxon>Bacillati</taxon>
        <taxon>Bacillota</taxon>
        <taxon>Bacilli</taxon>
        <taxon>Lactobacillales</taxon>
        <taxon>Lactobacillaceae</taxon>
        <taxon>Lentilactobacillus</taxon>
    </lineage>
</organism>
<dbReference type="SUPFAM" id="SSF52283">
    <property type="entry name" value="Formate/glycerate dehydrogenase catalytic domain-like"/>
    <property type="match status" value="1"/>
</dbReference>
<comment type="caution">
    <text evidence="7">The sequence shown here is derived from an EMBL/GenBank/DDBJ whole genome shotgun (WGS) entry which is preliminary data.</text>
</comment>
<dbReference type="OrthoDB" id="9805416at2"/>
<dbReference type="Pfam" id="PF00389">
    <property type="entry name" value="2-Hacid_dh"/>
    <property type="match status" value="1"/>
</dbReference>
<dbReference type="RefSeq" id="WP_057963365.1">
    <property type="nucleotide sequence ID" value="NZ_BAAAXO010000026.1"/>
</dbReference>
<accession>A0A224VH23</accession>
<evidence type="ECO:0000256" key="3">
    <source>
        <dbReference type="ARBA" id="ARBA00023027"/>
    </source>
</evidence>
<gene>
    <name evidence="8" type="ORF">C5L28_001822</name>
    <name evidence="7" type="ORF">LPKJCM_01498</name>
</gene>
<dbReference type="Gene3D" id="3.40.50.720">
    <property type="entry name" value="NAD(P)-binding Rossmann-like Domain"/>
    <property type="match status" value="2"/>
</dbReference>
<keyword evidence="3" id="KW-0520">NAD</keyword>
<protein>
    <submittedName>
        <fullName evidence="7">D-3-phosphoglycerate dehydrogenase</fullName>
    </submittedName>
</protein>
<feature type="domain" description="D-isomer specific 2-hydroxyacid dehydrogenase NAD-binding" evidence="6">
    <location>
        <begin position="100"/>
        <end position="277"/>
    </location>
</feature>
<comment type="similarity">
    <text evidence="1 4">Belongs to the D-isomer specific 2-hydroxyacid dehydrogenase family.</text>
</comment>
<sequence length="315" mass="34407">MKILDLFNLTGEQRAKLESLGEVQVIEPAELNDNNIKNINGIYGWNKKAQNVLGQSTELKFVQSNSAGVDYMPLSDFADKGITLTNVSGIHAEPISEMVVAYVLAFARGIVTSQAARRDQKWIGDQVRMQNYTIKNRTAVIFGTGHIGRAIAEKLQAFGTRTVGVSRHGKPVAHFDQVVGDQKGVLQAAKADFVINIMPLTPTTRYFFNQAFFDQMTNQPIFINVGRGPSVDTKALIAALDQHQLAGAGLDVFESEPLPSDSPLWGMENVILTPHISGGFQEYGDEAFAILYQNIASFIQTGEAAINKVDLSAGY</sequence>
<evidence type="ECO:0000256" key="1">
    <source>
        <dbReference type="ARBA" id="ARBA00005854"/>
    </source>
</evidence>
<dbReference type="InterPro" id="IPR006140">
    <property type="entry name" value="D-isomer_DH_NAD-bd"/>
</dbReference>
<reference evidence="8 10" key="2">
    <citation type="journal article" date="2019" name="Appl. Microbiol. Biotechnol.">
        <title>Uncovering carbohydrate metabolism through a genotype-phenotype association study of 56 lactic acid bacteria genomes.</title>
        <authorList>
            <person name="Buron-Moles G."/>
            <person name="Chailyan A."/>
            <person name="Dolejs I."/>
            <person name="Forster J."/>
            <person name="Miks M.H."/>
        </authorList>
    </citation>
    <scope>NUCLEOTIDE SEQUENCE [LARGE SCALE GENOMIC DNA]</scope>
    <source>
        <strain evidence="8 10">DSM 10551</strain>
    </source>
</reference>
<evidence type="ECO:0000313" key="9">
    <source>
        <dbReference type="Proteomes" id="UP000214739"/>
    </source>
</evidence>
<evidence type="ECO:0000313" key="8">
    <source>
        <dbReference type="EMBL" id="TDG88500.1"/>
    </source>
</evidence>
<name>A0A224VH23_9LACO</name>
<evidence type="ECO:0000313" key="7">
    <source>
        <dbReference type="EMBL" id="GAW72383.1"/>
    </source>
</evidence>
<evidence type="ECO:0000259" key="5">
    <source>
        <dbReference type="Pfam" id="PF00389"/>
    </source>
</evidence>
<feature type="domain" description="D-isomer specific 2-hydroxyacid dehydrogenase catalytic" evidence="5">
    <location>
        <begin position="22"/>
        <end position="303"/>
    </location>
</feature>
<dbReference type="Proteomes" id="UP000294668">
    <property type="component" value="Unassembled WGS sequence"/>
</dbReference>
<dbReference type="GO" id="GO:0051287">
    <property type="term" value="F:NAD binding"/>
    <property type="evidence" value="ECO:0007669"/>
    <property type="project" value="InterPro"/>
</dbReference>
<dbReference type="SUPFAM" id="SSF51735">
    <property type="entry name" value="NAD(P)-binding Rossmann-fold domains"/>
    <property type="match status" value="1"/>
</dbReference>
<dbReference type="GO" id="GO:0016616">
    <property type="term" value="F:oxidoreductase activity, acting on the CH-OH group of donors, NAD or NADP as acceptor"/>
    <property type="evidence" value="ECO:0007669"/>
    <property type="project" value="InterPro"/>
</dbReference>
<dbReference type="PANTHER" id="PTHR43333:SF1">
    <property type="entry name" value="D-ISOMER SPECIFIC 2-HYDROXYACID DEHYDROGENASE NAD-BINDING DOMAIN-CONTAINING PROTEIN"/>
    <property type="match status" value="1"/>
</dbReference>
<evidence type="ECO:0000256" key="4">
    <source>
        <dbReference type="RuleBase" id="RU003719"/>
    </source>
</evidence>
<keyword evidence="2 4" id="KW-0560">Oxidoreductase</keyword>
<keyword evidence="10" id="KW-1185">Reference proteome</keyword>
<reference evidence="8" key="3">
    <citation type="submission" date="2019-02" db="EMBL/GenBank/DDBJ databases">
        <authorList>
            <person name="Buron G."/>
            <person name="Chaylann A."/>
            <person name="Dolejs I."/>
            <person name="Forster J."/>
            <person name="Miks M.H."/>
        </authorList>
    </citation>
    <scope>NUCLEOTIDE SEQUENCE</scope>
    <source>
        <strain evidence="8">DSM 10551</strain>
    </source>
</reference>
<evidence type="ECO:0000256" key="2">
    <source>
        <dbReference type="ARBA" id="ARBA00023002"/>
    </source>
</evidence>
<dbReference type="Proteomes" id="UP000214739">
    <property type="component" value="Unassembled WGS sequence"/>
</dbReference>
<dbReference type="InterPro" id="IPR006139">
    <property type="entry name" value="D-isomer_2_OHA_DH_cat_dom"/>
</dbReference>
<proteinExistence type="inferred from homology"/>
<dbReference type="Pfam" id="PF02826">
    <property type="entry name" value="2-Hacid_dh_C"/>
    <property type="match status" value="1"/>
</dbReference>
<dbReference type="AlphaFoldDB" id="A0A224VH23"/>
<evidence type="ECO:0000259" key="6">
    <source>
        <dbReference type="Pfam" id="PF02826"/>
    </source>
</evidence>
<dbReference type="PANTHER" id="PTHR43333">
    <property type="entry name" value="2-HACID_DH_C DOMAIN-CONTAINING PROTEIN"/>
    <property type="match status" value="1"/>
</dbReference>
<dbReference type="InterPro" id="IPR036291">
    <property type="entry name" value="NAD(P)-bd_dom_sf"/>
</dbReference>
<reference evidence="7 9" key="1">
    <citation type="journal article" date="2017" name="Biosci Microbiota Food Health">
        <title>Genomic characterization reconfirms the taxonomic status of Lactobacillus parakefiri.</title>
        <authorList>
            <person name="Tanizawa Y."/>
            <person name="Kobayashi H."/>
            <person name="Kaminuma E."/>
            <person name="Sakamoto M."/>
            <person name="Ohkuma M."/>
            <person name="Nakamura Y."/>
            <person name="Arita M."/>
            <person name="Tohno M."/>
        </authorList>
    </citation>
    <scope>NUCLEOTIDE SEQUENCE [LARGE SCALE GENOMIC DNA]</scope>
    <source>
        <strain evidence="7 9">JCM 8573</strain>
    </source>
</reference>
<dbReference type="EMBL" id="PUFL01000086">
    <property type="protein sequence ID" value="TDG88500.1"/>
    <property type="molecule type" value="Genomic_DNA"/>
</dbReference>
<evidence type="ECO:0000313" key="10">
    <source>
        <dbReference type="Proteomes" id="UP000294668"/>
    </source>
</evidence>